<dbReference type="InterPro" id="IPR017896">
    <property type="entry name" value="4Fe4S_Fe-S-bd"/>
</dbReference>
<dbReference type="SUPFAM" id="SSF142984">
    <property type="entry name" value="Nqo1 middle domain-like"/>
    <property type="match status" value="1"/>
</dbReference>
<feature type="compositionally biased region" description="Low complexity" evidence="5">
    <location>
        <begin position="795"/>
        <end position="815"/>
    </location>
</feature>
<dbReference type="PROSITE" id="PS51379">
    <property type="entry name" value="4FE4S_FER_2"/>
    <property type="match status" value="2"/>
</dbReference>
<dbReference type="PANTHER" id="PTHR43034">
    <property type="entry name" value="ION-TRANSLOCATING OXIDOREDUCTASE COMPLEX SUBUNIT C"/>
    <property type="match status" value="1"/>
</dbReference>
<feature type="compositionally biased region" description="Basic and acidic residues" evidence="5">
    <location>
        <begin position="837"/>
        <end position="855"/>
    </location>
</feature>
<keyword evidence="2" id="KW-0408">Iron</keyword>
<evidence type="ECO:0000256" key="4">
    <source>
        <dbReference type="SAM" id="Coils"/>
    </source>
</evidence>
<name>A0A498CMN1_9FIRM</name>
<evidence type="ECO:0000256" key="2">
    <source>
        <dbReference type="ARBA" id="ARBA00023004"/>
    </source>
</evidence>
<feature type="compositionally biased region" description="Basic and acidic residues" evidence="5">
    <location>
        <begin position="471"/>
        <end position="483"/>
    </location>
</feature>
<dbReference type="GO" id="GO:0016020">
    <property type="term" value="C:membrane"/>
    <property type="evidence" value="ECO:0007669"/>
    <property type="project" value="InterPro"/>
</dbReference>
<feature type="domain" description="4Fe-4S ferredoxin-type" evidence="6">
    <location>
        <begin position="265"/>
        <end position="296"/>
    </location>
</feature>
<dbReference type="RefSeq" id="WP_121587458.1">
    <property type="nucleotide sequence ID" value="NZ_RCHT01000032.1"/>
</dbReference>
<organism evidence="7 8">
    <name type="scientific">Anaerotruncus massiliensis</name>
    <name type="common">ex Liu et al. 2021</name>
    <dbReference type="NCBI Taxonomy" id="2321404"/>
    <lineage>
        <taxon>Bacteria</taxon>
        <taxon>Bacillati</taxon>
        <taxon>Bacillota</taxon>
        <taxon>Clostridia</taxon>
        <taxon>Eubacteriales</taxon>
        <taxon>Oscillospiraceae</taxon>
        <taxon>Anaerotruncus</taxon>
    </lineage>
</organism>
<dbReference type="Gene3D" id="3.30.70.20">
    <property type="match status" value="1"/>
</dbReference>
<dbReference type="SUPFAM" id="SSF46548">
    <property type="entry name" value="alpha-helical ferredoxin"/>
    <property type="match status" value="1"/>
</dbReference>
<feature type="compositionally biased region" description="Low complexity" evidence="5">
    <location>
        <begin position="823"/>
        <end position="834"/>
    </location>
</feature>
<feature type="region of interest" description="Disordered" evidence="5">
    <location>
        <begin position="463"/>
        <end position="483"/>
    </location>
</feature>
<comment type="caution">
    <text evidence="7">The sequence shown here is derived from an EMBL/GenBank/DDBJ whole genome shotgun (WGS) entry which is preliminary data.</text>
</comment>
<dbReference type="SUPFAM" id="SSF142019">
    <property type="entry name" value="Nqo1 FMN-binding domain-like"/>
    <property type="match status" value="1"/>
</dbReference>
<dbReference type="GO" id="GO:0009055">
    <property type="term" value="F:electron transfer activity"/>
    <property type="evidence" value="ECO:0007669"/>
    <property type="project" value="InterPro"/>
</dbReference>
<dbReference type="InterPro" id="IPR010208">
    <property type="entry name" value="Ion_transpt_RnfC/RsxC"/>
</dbReference>
<keyword evidence="3" id="KW-0411">Iron-sulfur</keyword>
<gene>
    <name evidence="7" type="ORF">D4A47_12085</name>
</gene>
<accession>A0A498CMN1</accession>
<keyword evidence="4" id="KW-0175">Coiled coil</keyword>
<dbReference type="Proteomes" id="UP000276301">
    <property type="component" value="Unassembled WGS sequence"/>
</dbReference>
<dbReference type="Pfam" id="PF12838">
    <property type="entry name" value="Fer4_7"/>
    <property type="match status" value="1"/>
</dbReference>
<proteinExistence type="predicted"/>
<evidence type="ECO:0000259" key="6">
    <source>
        <dbReference type="PROSITE" id="PS51379"/>
    </source>
</evidence>
<dbReference type="GO" id="GO:0046872">
    <property type="term" value="F:metal ion binding"/>
    <property type="evidence" value="ECO:0007669"/>
    <property type="project" value="UniProtKB-KW"/>
</dbReference>
<keyword evidence="8" id="KW-1185">Reference proteome</keyword>
<reference evidence="7 8" key="1">
    <citation type="submission" date="2018-10" db="EMBL/GenBank/DDBJ databases">
        <title>Anaerotruncus faecis sp. nov., isolated from human feces.</title>
        <authorList>
            <person name="Wang Y.-J."/>
        </authorList>
    </citation>
    <scope>NUCLEOTIDE SEQUENCE [LARGE SCALE GENOMIC DNA]</scope>
    <source>
        <strain evidence="7 8">22A2-44</strain>
    </source>
</reference>
<dbReference type="InterPro" id="IPR017900">
    <property type="entry name" value="4Fe4S_Fe_S_CS"/>
</dbReference>
<sequence>MAGFFYKGILLQQHKEPALSRDLREFVNADTIGVMMDRPPVGDADSLTPAEIASLARDAHIVDERDGQPLADKLAACQQTPPRLLIADAVDDEPYLSSQLGPLLKNPAHSALGLRLAQRAAGAAEAQFAVYKNLTDLDIRIPRKIEGFSVRRIRGRYPAEYQASQAFEADDDVLLIGVGALIQLARAVLFNRPQTTTFVTVAGDCIGNPTNLEVSLGMTVAQVLERCGLIEDPARVVVGGSMTGISVIDTENTLVTPSTRAVLAFRQDFKSLGFGCIGCSRCVHVCPKGLNPFFIYRAVQEKRYAAFRTLDAQMCIGCGTCSYMCPAKLDLSETVQKAARSFKPMAGSIRTNAALLAKKDAADYESYLADYALHRAQIDHRRALAAARRADEKRRGEAAAAHAAADREADRALAQALADHRAADAQADRALAQALEANQAAQRAADEALAQALRRKQEAGQAADGAFAQAERQRQAAEQAADRAAERADAAALKRMQAAEKAADKAFSDALKAQQSAEKDAAKALAKAERNSALSDDDRQAFKRTLDELQAGAERVRAEAQAACGEAKAAAKAGYESELEKGVRSRAAAKEAAAAARQAAEAAKLAARETCEAARRTCEADKAAALTAYEAAQEACEADKAAALKVYEAAQEADAQARARALEVYEAAQREYERARQSAKDAYEARLEEARQTDERARADIEAALDRAKENARAAADAARQAQAAFEGRPVTVVLGGNDIPGEPAPEPGAGPITAEAVSGAPVTAEAVIAEPAVTGGGSAGIPEEAVRTASPTDAPGAPLEEVELLPPEAVAEESAPAKEAGEPAAALAAAGAPKPDPMRGWRKNDSTEKGGDDR</sequence>
<dbReference type="EMBL" id="RCHT01000032">
    <property type="protein sequence ID" value="RLL08569.1"/>
    <property type="molecule type" value="Genomic_DNA"/>
</dbReference>
<evidence type="ECO:0000256" key="1">
    <source>
        <dbReference type="ARBA" id="ARBA00022723"/>
    </source>
</evidence>
<evidence type="ECO:0000313" key="7">
    <source>
        <dbReference type="EMBL" id="RLL08569.1"/>
    </source>
</evidence>
<dbReference type="AlphaFoldDB" id="A0A498CMN1"/>
<feature type="coiled-coil region" evidence="4">
    <location>
        <begin position="658"/>
        <end position="725"/>
    </location>
</feature>
<dbReference type="Pfam" id="PF10531">
    <property type="entry name" value="SLBB"/>
    <property type="match status" value="1"/>
</dbReference>
<feature type="region of interest" description="Disordered" evidence="5">
    <location>
        <begin position="774"/>
        <end position="855"/>
    </location>
</feature>
<dbReference type="InterPro" id="IPR037225">
    <property type="entry name" value="Nuo51_FMN-bd_sf"/>
</dbReference>
<dbReference type="GO" id="GO:0051539">
    <property type="term" value="F:4 iron, 4 sulfur cluster binding"/>
    <property type="evidence" value="ECO:0007669"/>
    <property type="project" value="InterPro"/>
</dbReference>
<keyword evidence="1" id="KW-0479">Metal-binding</keyword>
<protein>
    <submittedName>
        <fullName evidence="7">4Fe-4S dicluster domain-containing protein</fullName>
    </submittedName>
</protein>
<dbReference type="InterPro" id="IPR019554">
    <property type="entry name" value="Soluble_ligand-bd"/>
</dbReference>
<evidence type="ECO:0000313" key="8">
    <source>
        <dbReference type="Proteomes" id="UP000276301"/>
    </source>
</evidence>
<dbReference type="PANTHER" id="PTHR43034:SF2">
    <property type="entry name" value="ION-TRANSLOCATING OXIDOREDUCTASE COMPLEX SUBUNIT C"/>
    <property type="match status" value="1"/>
</dbReference>
<evidence type="ECO:0000256" key="5">
    <source>
        <dbReference type="SAM" id="MobiDB-lite"/>
    </source>
</evidence>
<feature type="domain" description="4Fe-4S ferredoxin-type" evidence="6">
    <location>
        <begin position="306"/>
        <end position="334"/>
    </location>
</feature>
<dbReference type="PROSITE" id="PS00198">
    <property type="entry name" value="4FE4S_FER_1"/>
    <property type="match status" value="2"/>
</dbReference>
<evidence type="ECO:0000256" key="3">
    <source>
        <dbReference type="ARBA" id="ARBA00023014"/>
    </source>
</evidence>